<evidence type="ECO:0000259" key="2">
    <source>
        <dbReference type="PROSITE" id="PS50020"/>
    </source>
</evidence>
<dbReference type="Gene3D" id="2.20.70.10">
    <property type="match status" value="1"/>
</dbReference>
<sequence>MKSIDKLISAGLRNHVEGSNFSRKFKKTNKPVPPSFNVQPVPKSRNSSVGPSTDGSDDGFGSSGRQTMSSNSPSTAAFHPYAPPNSGIYHQRGISAPSLTNCGGSIDQRARLSQSGSGRSIPGLFPVSNGSMNTVANTPTLPGLTSSGSAFNVSGQMQSPEVFPYHGRGGESKSADYDSMNRNMTGKAKLYGFNGGEYDATNQAGYNEATQYWPQKQISVDPLMSVSPSADLTSPVNQQIASPVPGTSDDLPGGWSQGYDANGIPYYIDHINKRTTWIHPLSSEEMQQKVVKNKHQFSYSTGQIHQQGHTHPQLPQTQSQFYHQHQHSQPQTYHSSVPSGEYSHRQNASFGGNAGSGADIINELAMERNYMHERQQQLYRDGLIPPDNQYPSIPRQQPQPQQQQQQQQQQQFVHPNYTQQVYLQPESMEVDYAVQNMPQSMQHATIDPAFVQDLGPNDLNPHVFDKYMYIDAKKQPQNAQSTNSKFNHQNMGF</sequence>
<feature type="compositionally biased region" description="Low complexity" evidence="1">
    <location>
        <begin position="396"/>
        <end position="411"/>
    </location>
</feature>
<feature type="region of interest" description="Disordered" evidence="1">
    <location>
        <begin position="319"/>
        <end position="354"/>
    </location>
</feature>
<evidence type="ECO:0000313" key="3">
    <source>
        <dbReference type="Proteomes" id="UP000492821"/>
    </source>
</evidence>
<dbReference type="Pfam" id="PF00397">
    <property type="entry name" value="WW"/>
    <property type="match status" value="1"/>
</dbReference>
<protein>
    <submittedName>
        <fullName evidence="4">WW domain-containing protein</fullName>
    </submittedName>
</protein>
<dbReference type="SMART" id="SM00456">
    <property type="entry name" value="WW"/>
    <property type="match status" value="1"/>
</dbReference>
<proteinExistence type="predicted"/>
<dbReference type="Proteomes" id="UP000492821">
    <property type="component" value="Unassembled WGS sequence"/>
</dbReference>
<accession>A0A7E4WBL4</accession>
<dbReference type="SUPFAM" id="SSF51045">
    <property type="entry name" value="WW domain"/>
    <property type="match status" value="1"/>
</dbReference>
<dbReference type="WBParaSite" id="Pan_g894.t1">
    <property type="protein sequence ID" value="Pan_g894.t1"/>
    <property type="gene ID" value="Pan_g894"/>
</dbReference>
<name>A0A7E4WBL4_PANRE</name>
<keyword evidence="3" id="KW-1185">Reference proteome</keyword>
<dbReference type="AlphaFoldDB" id="A0A7E4WBL4"/>
<dbReference type="InterPro" id="IPR001202">
    <property type="entry name" value="WW_dom"/>
</dbReference>
<feature type="region of interest" description="Disordered" evidence="1">
    <location>
        <begin position="15"/>
        <end position="119"/>
    </location>
</feature>
<feature type="compositionally biased region" description="Polar residues" evidence="1">
    <location>
        <begin position="65"/>
        <end position="75"/>
    </location>
</feature>
<evidence type="ECO:0000256" key="1">
    <source>
        <dbReference type="SAM" id="MobiDB-lite"/>
    </source>
</evidence>
<reference evidence="3" key="1">
    <citation type="journal article" date="2013" name="Genetics">
        <title>The draft genome and transcriptome of Panagrellus redivivus are shaped by the harsh demands of a free-living lifestyle.</title>
        <authorList>
            <person name="Srinivasan J."/>
            <person name="Dillman A.R."/>
            <person name="Macchietto M.G."/>
            <person name="Heikkinen L."/>
            <person name="Lakso M."/>
            <person name="Fracchia K.M."/>
            <person name="Antoshechkin I."/>
            <person name="Mortazavi A."/>
            <person name="Wong G."/>
            <person name="Sternberg P.W."/>
        </authorList>
    </citation>
    <scope>NUCLEOTIDE SEQUENCE [LARGE SCALE GENOMIC DNA]</scope>
    <source>
        <strain evidence="3">MT8872</strain>
    </source>
</reference>
<dbReference type="PROSITE" id="PS50020">
    <property type="entry name" value="WW_DOMAIN_2"/>
    <property type="match status" value="1"/>
</dbReference>
<feature type="domain" description="WW" evidence="2">
    <location>
        <begin position="249"/>
        <end position="282"/>
    </location>
</feature>
<feature type="compositionally biased region" description="Low complexity" evidence="1">
    <location>
        <begin position="319"/>
        <end position="331"/>
    </location>
</feature>
<evidence type="ECO:0000313" key="4">
    <source>
        <dbReference type="WBParaSite" id="Pan_g894.t1"/>
    </source>
</evidence>
<dbReference type="InterPro" id="IPR036020">
    <property type="entry name" value="WW_dom_sf"/>
</dbReference>
<reference evidence="4" key="2">
    <citation type="submission" date="2020-10" db="UniProtKB">
        <authorList>
            <consortium name="WormBaseParasite"/>
        </authorList>
    </citation>
    <scope>IDENTIFICATION</scope>
</reference>
<dbReference type="PROSITE" id="PS01159">
    <property type="entry name" value="WW_DOMAIN_1"/>
    <property type="match status" value="1"/>
</dbReference>
<organism evidence="3 4">
    <name type="scientific">Panagrellus redivivus</name>
    <name type="common">Microworm</name>
    <dbReference type="NCBI Taxonomy" id="6233"/>
    <lineage>
        <taxon>Eukaryota</taxon>
        <taxon>Metazoa</taxon>
        <taxon>Ecdysozoa</taxon>
        <taxon>Nematoda</taxon>
        <taxon>Chromadorea</taxon>
        <taxon>Rhabditida</taxon>
        <taxon>Tylenchina</taxon>
        <taxon>Panagrolaimomorpha</taxon>
        <taxon>Panagrolaimoidea</taxon>
        <taxon>Panagrolaimidae</taxon>
        <taxon>Panagrellus</taxon>
    </lineage>
</organism>
<feature type="region of interest" description="Disordered" evidence="1">
    <location>
        <begin position="382"/>
        <end position="412"/>
    </location>
</feature>
<dbReference type="CDD" id="cd00201">
    <property type="entry name" value="WW"/>
    <property type="match status" value="1"/>
</dbReference>